<dbReference type="OrthoDB" id="123417at2759"/>
<dbReference type="Pfam" id="PF21056">
    <property type="entry name" value="ZSWIM1-3_RNaseH-like"/>
    <property type="match status" value="1"/>
</dbReference>
<name>W2K8M9_PHYNI</name>
<dbReference type="InterPro" id="IPR052579">
    <property type="entry name" value="Zinc_finger_SWIM"/>
</dbReference>
<feature type="non-terminal residue" evidence="2">
    <location>
        <position position="1"/>
    </location>
</feature>
<dbReference type="VEuPathDB" id="FungiDB:PPTG_05159"/>
<accession>W2K8M9</accession>
<protein>
    <recommendedName>
        <fullName evidence="1">ZSWIM1/3 RNaseH-like domain-containing protein</fullName>
    </recommendedName>
</protein>
<dbReference type="EMBL" id="KI682504">
    <property type="protein sequence ID" value="ETL81477.1"/>
    <property type="molecule type" value="Genomic_DNA"/>
</dbReference>
<dbReference type="PANTHER" id="PTHR31569">
    <property type="entry name" value="SWIM-TYPE DOMAIN-CONTAINING PROTEIN"/>
    <property type="match status" value="1"/>
</dbReference>
<dbReference type="AlphaFoldDB" id="W2K8M9"/>
<gene>
    <name evidence="2" type="ORF">L917_18195</name>
</gene>
<sequence length="251" mass="28347">DLRDVHNLLAFMKRTEREGKTDKECTTDGNSAAISMNNSSSIVHAVYFHTACQKRLFKTSLDVASLEVVLVDTTHGTNKTYHNLFSILVDDDFGKMGPVVQIWFGHQARQNLAIMVFSTKLKGQNVQHSLGESKTKENLVFYLEELKDKNPATEDIRGVVTGKDFKDRDMLIDALPQAREMLCQFHVIDYLRTQVGSRCQRGSEAKKDICAVPQLVMKAESAKINKAFSEDKFRSLGSNKKGPFFLYFEAN</sequence>
<dbReference type="Proteomes" id="UP000054423">
    <property type="component" value="Unassembled WGS sequence"/>
</dbReference>
<organism evidence="2">
    <name type="scientific">Phytophthora nicotianae</name>
    <name type="common">Potato buckeye rot agent</name>
    <name type="synonym">Phytophthora parasitica</name>
    <dbReference type="NCBI Taxonomy" id="4792"/>
    <lineage>
        <taxon>Eukaryota</taxon>
        <taxon>Sar</taxon>
        <taxon>Stramenopiles</taxon>
        <taxon>Oomycota</taxon>
        <taxon>Peronosporomycetes</taxon>
        <taxon>Peronosporales</taxon>
        <taxon>Peronosporaceae</taxon>
        <taxon>Phytophthora</taxon>
    </lineage>
</organism>
<proteinExistence type="predicted"/>
<dbReference type="InterPro" id="IPR048324">
    <property type="entry name" value="ZSWIM1-3_RNaseH-like"/>
</dbReference>
<reference evidence="2" key="1">
    <citation type="submission" date="2013-11" db="EMBL/GenBank/DDBJ databases">
        <title>The Genome Sequence of Phytophthora parasitica CHvinca01.</title>
        <authorList>
            <consortium name="The Broad Institute Genomics Platform"/>
            <person name="Russ C."/>
            <person name="Tyler B."/>
            <person name="Panabieres F."/>
            <person name="Shan W."/>
            <person name="Tripathy S."/>
            <person name="Grunwald N."/>
            <person name="Machado M."/>
            <person name="Johnson C.S."/>
            <person name="Arredondo F."/>
            <person name="Hong C."/>
            <person name="Coffey M."/>
            <person name="Young S.K."/>
            <person name="Zeng Q."/>
            <person name="Gargeya S."/>
            <person name="Fitzgerald M."/>
            <person name="Abouelleil A."/>
            <person name="Alvarado L."/>
            <person name="Chapman S.B."/>
            <person name="Gainer-Dewar J."/>
            <person name="Goldberg J."/>
            <person name="Griggs A."/>
            <person name="Gujja S."/>
            <person name="Hansen M."/>
            <person name="Howarth C."/>
            <person name="Imamovic A."/>
            <person name="Ireland A."/>
            <person name="Larimer J."/>
            <person name="McCowan C."/>
            <person name="Murphy C."/>
            <person name="Pearson M."/>
            <person name="Poon T.W."/>
            <person name="Priest M."/>
            <person name="Roberts A."/>
            <person name="Saif S."/>
            <person name="Shea T."/>
            <person name="Sykes S."/>
            <person name="Wortman J."/>
            <person name="Nusbaum C."/>
            <person name="Birren B."/>
        </authorList>
    </citation>
    <scope>NUCLEOTIDE SEQUENCE [LARGE SCALE GENOMIC DNA]</scope>
    <source>
        <strain evidence="2">CHvinca01</strain>
    </source>
</reference>
<evidence type="ECO:0000259" key="1">
    <source>
        <dbReference type="Pfam" id="PF21056"/>
    </source>
</evidence>
<dbReference type="PANTHER" id="PTHR31569:SF4">
    <property type="entry name" value="SWIM-TYPE DOMAIN-CONTAINING PROTEIN"/>
    <property type="match status" value="1"/>
</dbReference>
<feature type="domain" description="ZSWIM1/3 RNaseH-like" evidence="1">
    <location>
        <begin position="26"/>
        <end position="116"/>
    </location>
</feature>
<evidence type="ECO:0000313" key="2">
    <source>
        <dbReference type="EMBL" id="ETL81477.1"/>
    </source>
</evidence>